<keyword evidence="1" id="KW-0677">Repeat</keyword>
<feature type="region of interest" description="Disordered" evidence="2">
    <location>
        <begin position="490"/>
        <end position="573"/>
    </location>
</feature>
<dbReference type="STRING" id="478820.A0A196SG88"/>
<accession>A0A196SG88</accession>
<dbReference type="SUPFAM" id="SSF82185">
    <property type="entry name" value="Histone H3 K4-specific methyltransferase SET7/9 N-terminal domain"/>
    <property type="match status" value="1"/>
</dbReference>
<feature type="compositionally biased region" description="Basic residues" evidence="2">
    <location>
        <begin position="494"/>
        <end position="504"/>
    </location>
</feature>
<comment type="caution">
    <text evidence="3">The sequence shown here is derived from an EMBL/GenBank/DDBJ whole genome shotgun (WGS) entry which is preliminary data.</text>
</comment>
<sequence length="573" mass="63534">MSNGLVGSGMSNGLVGSLNSNLVGSGMSNGLVGSVNSNLVGSGMSSNLIGNGVMLGGPRWRPSPTEVVATGRGLAFDRCGELLYYGDFAQNRFHGAGCQVNPMCFGHHVLRARFVCDMPVGVGEVVDTLTGYVTLRGAVTDLAQGLLSGELFLLKERVFLGYLAQGRPVVGTALYSNGAAKYMGRMAEGRASGNGCLFYNAGDGQRKWCEGVFAGGVMTGRGRLYLPDAKNTLVYEGEFANNELDGEGELFLEDLKAAMVRDPDAKMRCPQLRNVDHRHAHKESLQSKHRMLMHQYEKMKREGKMGMTDGPVTDAVAIVRNSEFIMDSNVNNAKNWEQRLAIRYYNRLFKEYALVDLTYYIINKIGMRWRTEKEVIEGKGQFSCGNVHCDVANNHELCSFEVPFRYTNREGKPVSTLVKVRLCSACAQQLFYKKIHEFENTHEGMRERRKQYQTPREVFDYIQEILKADEPGVVERPAVPVTTKEVVPAPRVAAPKKRKAKPKAKPVNGHAHYSSSSEEESESAEEEESATTKEVDEHGNEVISTSDAIWKTSAEVEHTENENMDDFISQLFM</sequence>
<keyword evidence="4" id="KW-1185">Reference proteome</keyword>
<evidence type="ECO:0000256" key="1">
    <source>
        <dbReference type="ARBA" id="ARBA00022737"/>
    </source>
</evidence>
<dbReference type="InterPro" id="IPR003409">
    <property type="entry name" value="MORN"/>
</dbReference>
<name>A0A196SG88_BLAHN</name>
<dbReference type="GO" id="GO:0016791">
    <property type="term" value="F:phosphatase activity"/>
    <property type="evidence" value="ECO:0007669"/>
    <property type="project" value="TreeGrafter"/>
</dbReference>
<dbReference type="InterPro" id="IPR019129">
    <property type="entry name" value="Folate-sensitive_fs_Fra10Ac1"/>
</dbReference>
<proteinExistence type="predicted"/>
<dbReference type="InterPro" id="IPR050645">
    <property type="entry name" value="Histidine_acid_phosphatase"/>
</dbReference>
<feature type="compositionally biased region" description="Acidic residues" evidence="2">
    <location>
        <begin position="517"/>
        <end position="529"/>
    </location>
</feature>
<gene>
    <name evidence="3" type="ORF">AV274_3331</name>
</gene>
<evidence type="ECO:0000313" key="3">
    <source>
        <dbReference type="EMBL" id="OAO14984.1"/>
    </source>
</evidence>
<reference evidence="3 4" key="1">
    <citation type="submission" date="2016-05" db="EMBL/GenBank/DDBJ databases">
        <title>Nuclear genome of Blastocystis sp. subtype 1 NandII.</title>
        <authorList>
            <person name="Gentekaki E."/>
            <person name="Curtis B."/>
            <person name="Stairs C."/>
            <person name="Eme L."/>
            <person name="Herman E."/>
            <person name="Klimes V."/>
            <person name="Arias M.C."/>
            <person name="Elias M."/>
            <person name="Hilliou F."/>
            <person name="Klute M."/>
            <person name="Malik S.-B."/>
            <person name="Pightling A."/>
            <person name="Rachubinski R."/>
            <person name="Salas D."/>
            <person name="Schlacht A."/>
            <person name="Suga H."/>
            <person name="Archibald J."/>
            <person name="Ball S.G."/>
            <person name="Clark G."/>
            <person name="Dacks J."/>
            <person name="Van Der Giezen M."/>
            <person name="Tsaousis A."/>
            <person name="Roger A."/>
        </authorList>
    </citation>
    <scope>NUCLEOTIDE SEQUENCE [LARGE SCALE GENOMIC DNA]</scope>
    <source>
        <strain evidence="4">ATCC 50177 / NandII</strain>
    </source>
</reference>
<evidence type="ECO:0000256" key="2">
    <source>
        <dbReference type="SAM" id="MobiDB-lite"/>
    </source>
</evidence>
<evidence type="ECO:0000313" key="4">
    <source>
        <dbReference type="Proteomes" id="UP000078348"/>
    </source>
</evidence>
<dbReference type="Gene3D" id="2.20.110.10">
    <property type="entry name" value="Histone H3 K4-specific methyltransferase SET7/9 N-terminal domain"/>
    <property type="match status" value="1"/>
</dbReference>
<organism evidence="3 4">
    <name type="scientific">Blastocystis sp. subtype 1 (strain ATCC 50177 / NandII)</name>
    <dbReference type="NCBI Taxonomy" id="478820"/>
    <lineage>
        <taxon>Eukaryota</taxon>
        <taxon>Sar</taxon>
        <taxon>Stramenopiles</taxon>
        <taxon>Bigyra</taxon>
        <taxon>Opalozoa</taxon>
        <taxon>Opalinata</taxon>
        <taxon>Blastocystidae</taxon>
        <taxon>Blastocystis</taxon>
    </lineage>
</organism>
<feature type="compositionally biased region" description="Basic and acidic residues" evidence="2">
    <location>
        <begin position="530"/>
        <end position="540"/>
    </location>
</feature>
<dbReference type="AlphaFoldDB" id="A0A196SG88"/>
<protein>
    <submittedName>
        <fullName evidence="3">Uncharacterized protein</fullName>
    </submittedName>
</protein>
<dbReference type="PANTHER" id="PTHR11567:SF25">
    <property type="entry name" value="PROTEIN FRA10AC1"/>
    <property type="match status" value="1"/>
</dbReference>
<dbReference type="Pfam" id="PF09725">
    <property type="entry name" value="Fra10Ac1"/>
    <property type="match status" value="1"/>
</dbReference>
<dbReference type="EMBL" id="LXWW01000191">
    <property type="protein sequence ID" value="OAO14984.1"/>
    <property type="molecule type" value="Genomic_DNA"/>
</dbReference>
<dbReference type="Proteomes" id="UP000078348">
    <property type="component" value="Unassembled WGS sequence"/>
</dbReference>
<dbReference type="OrthoDB" id="197967at2759"/>
<dbReference type="Pfam" id="PF02493">
    <property type="entry name" value="MORN"/>
    <property type="match status" value="3"/>
</dbReference>
<dbReference type="PANTHER" id="PTHR11567">
    <property type="entry name" value="ACID PHOSPHATASE-RELATED"/>
    <property type="match status" value="1"/>
</dbReference>